<evidence type="ECO:0000256" key="5">
    <source>
        <dbReference type="NCBIfam" id="TIGR00558"/>
    </source>
</evidence>
<evidence type="ECO:0000313" key="11">
    <source>
        <dbReference type="Proteomes" id="UP000005824"/>
    </source>
</evidence>
<dbReference type="NCBIfam" id="NF004231">
    <property type="entry name" value="PRK05679.1"/>
    <property type="match status" value="1"/>
</dbReference>
<dbReference type="InterPro" id="IPR000659">
    <property type="entry name" value="Pyridox_Oxase"/>
</dbReference>
<dbReference type="Pfam" id="PF10590">
    <property type="entry name" value="PNP_phzG_C"/>
    <property type="match status" value="1"/>
</dbReference>
<evidence type="ECO:0000256" key="2">
    <source>
        <dbReference type="ARBA" id="ARBA00022630"/>
    </source>
</evidence>
<keyword evidence="3 7" id="KW-0288">FMN</keyword>
<feature type="binding site" evidence="7">
    <location>
        <position position="188"/>
    </location>
    <ligand>
        <name>FMN</name>
        <dbReference type="ChEBI" id="CHEBI:58210"/>
    </ligand>
</feature>
<feature type="binding site" evidence="6">
    <location>
        <begin position="11"/>
        <end position="14"/>
    </location>
    <ligand>
        <name>substrate</name>
    </ligand>
</feature>
<feature type="domain" description="Pyridoxamine 5'-phosphate oxidase N-terminal" evidence="8">
    <location>
        <begin position="37"/>
        <end position="162"/>
    </location>
</feature>
<evidence type="ECO:0000313" key="10">
    <source>
        <dbReference type="EMBL" id="EDY22429.1"/>
    </source>
</evidence>
<keyword evidence="4 10" id="KW-0560">Oxidoreductase</keyword>
<dbReference type="EC" id="1.4.3.5" evidence="5"/>
<feature type="binding site" evidence="7">
    <location>
        <position position="86"/>
    </location>
    <ligand>
        <name>FMN</name>
        <dbReference type="ChEBI" id="CHEBI:58210"/>
    </ligand>
</feature>
<dbReference type="InterPro" id="IPR012349">
    <property type="entry name" value="Split_barrel_FMN-bd"/>
</dbReference>
<dbReference type="PANTHER" id="PTHR10851:SF0">
    <property type="entry name" value="PYRIDOXINE-5'-PHOSPHATE OXIDASE"/>
    <property type="match status" value="1"/>
</dbReference>
<evidence type="ECO:0000259" key="8">
    <source>
        <dbReference type="Pfam" id="PF01243"/>
    </source>
</evidence>
<dbReference type="GO" id="GO:0004733">
    <property type="term" value="F:pyridoxamine phosphate oxidase activity"/>
    <property type="evidence" value="ECO:0007669"/>
    <property type="project" value="UniProtKB-UniRule"/>
</dbReference>
<feature type="binding site" evidence="7">
    <location>
        <position position="108"/>
    </location>
    <ligand>
        <name>FMN</name>
        <dbReference type="ChEBI" id="CHEBI:58210"/>
    </ligand>
</feature>
<feature type="binding site" evidence="7">
    <location>
        <begin position="64"/>
        <end position="69"/>
    </location>
    <ligand>
        <name>FMN</name>
        <dbReference type="ChEBI" id="CHEBI:58210"/>
    </ligand>
</feature>
<evidence type="ECO:0000256" key="7">
    <source>
        <dbReference type="PIRSR" id="PIRSR000190-2"/>
    </source>
</evidence>
<organism evidence="10 11">
    <name type="scientific">Chthoniobacter flavus Ellin428</name>
    <dbReference type="NCBI Taxonomy" id="497964"/>
    <lineage>
        <taxon>Bacteria</taxon>
        <taxon>Pseudomonadati</taxon>
        <taxon>Verrucomicrobiota</taxon>
        <taxon>Spartobacteria</taxon>
        <taxon>Chthoniobacterales</taxon>
        <taxon>Chthoniobacteraceae</taxon>
        <taxon>Chthoniobacter</taxon>
    </lineage>
</organism>
<name>B4CV41_9BACT</name>
<accession>B4CV41</accession>
<dbReference type="FunCoup" id="B4CV41">
    <property type="interactions" value="453"/>
</dbReference>
<feature type="binding site" evidence="6">
    <location>
        <begin position="194"/>
        <end position="196"/>
    </location>
    <ligand>
        <name>substrate</name>
    </ligand>
</feature>
<feature type="binding site" evidence="6">
    <location>
        <position position="130"/>
    </location>
    <ligand>
        <name>substrate</name>
    </ligand>
</feature>
<dbReference type="InterPro" id="IPR011576">
    <property type="entry name" value="Pyridox_Oxase_N"/>
</dbReference>
<keyword evidence="2" id="KW-0285">Flavoprotein</keyword>
<keyword evidence="11" id="KW-1185">Reference proteome</keyword>
<dbReference type="STRING" id="497964.CfE428DRAFT_0554"/>
<feature type="binding site" evidence="6">
    <location>
        <position position="134"/>
    </location>
    <ligand>
        <name>substrate</name>
    </ligand>
</feature>
<dbReference type="HAMAP" id="MF_01629">
    <property type="entry name" value="PdxH"/>
    <property type="match status" value="1"/>
</dbReference>
<feature type="binding site" evidence="7">
    <location>
        <begin position="79"/>
        <end position="80"/>
    </location>
    <ligand>
        <name>FMN</name>
        <dbReference type="ChEBI" id="CHEBI:58210"/>
    </ligand>
</feature>
<evidence type="ECO:0000256" key="4">
    <source>
        <dbReference type="ARBA" id="ARBA00023002"/>
    </source>
</evidence>
<dbReference type="NCBIfam" id="TIGR00558">
    <property type="entry name" value="pdxH"/>
    <property type="match status" value="1"/>
</dbReference>
<dbReference type="AlphaFoldDB" id="B4CV41"/>
<feature type="binding site" evidence="6">
    <location>
        <position position="69"/>
    </location>
    <ligand>
        <name>substrate</name>
    </ligand>
</feature>
<dbReference type="InterPro" id="IPR019576">
    <property type="entry name" value="Pyridoxamine_oxidase_dimer_C"/>
</dbReference>
<feature type="binding site" evidence="7">
    <location>
        <begin position="143"/>
        <end position="144"/>
    </location>
    <ligand>
        <name>FMN</name>
        <dbReference type="ChEBI" id="CHEBI:58210"/>
    </ligand>
</feature>
<dbReference type="Gene3D" id="2.30.110.10">
    <property type="entry name" value="Electron Transport, Fmn-binding Protein, Chain A"/>
    <property type="match status" value="1"/>
</dbReference>
<dbReference type="eggNOG" id="COG0259">
    <property type="taxonomic scope" value="Bacteria"/>
</dbReference>
<dbReference type="InParanoid" id="B4CV41"/>
<dbReference type="SUPFAM" id="SSF50475">
    <property type="entry name" value="FMN-binding split barrel"/>
    <property type="match status" value="1"/>
</dbReference>
<feature type="binding site" evidence="6">
    <location>
        <position position="126"/>
    </location>
    <ligand>
        <name>substrate</name>
    </ligand>
</feature>
<dbReference type="GO" id="GO:0010181">
    <property type="term" value="F:FMN binding"/>
    <property type="evidence" value="ECO:0007669"/>
    <property type="project" value="UniProtKB-UniRule"/>
</dbReference>
<comment type="cofactor">
    <cofactor evidence="7">
        <name>FMN</name>
        <dbReference type="ChEBI" id="CHEBI:58210"/>
    </cofactor>
    <text evidence="7">Binds 1 FMN per subunit.</text>
</comment>
<dbReference type="EMBL" id="ABVL01000001">
    <property type="protein sequence ID" value="EDY22429.1"/>
    <property type="molecule type" value="Genomic_DNA"/>
</dbReference>
<dbReference type="PROSITE" id="PS01064">
    <property type="entry name" value="PYRIDOX_OXIDASE"/>
    <property type="match status" value="1"/>
</dbReference>
<dbReference type="Proteomes" id="UP000005824">
    <property type="component" value="Unassembled WGS sequence"/>
</dbReference>
<evidence type="ECO:0000259" key="9">
    <source>
        <dbReference type="Pfam" id="PF10590"/>
    </source>
</evidence>
<dbReference type="PIRSF" id="PIRSF000190">
    <property type="entry name" value="Pyd_amn-ph_oxd"/>
    <property type="match status" value="1"/>
</dbReference>
<dbReference type="InterPro" id="IPR019740">
    <property type="entry name" value="Pyridox_Oxase_CS"/>
</dbReference>
<dbReference type="Pfam" id="PF01243">
    <property type="entry name" value="PNPOx_N"/>
    <property type="match status" value="1"/>
</dbReference>
<sequence>MLSPAELAALRQDYAQRGLRRSDLDPDPIKQFNAWLNEAVDHQLLEPNAMTVASVDATGQPWTRTVLLKICDDRGFTFFTNYDGAKGRHFAANPKVALTFWWNALERQVNVTGKVVKSSAEESAAYFHTRPEASQVGAWASTQSEVIADRAQLERQFAEARERFGQGQIPLPPHWGGYCVVPETIEFWQGRRSRLHDRLRYTREPDGGWQIERLSP</sequence>
<feature type="domain" description="Pyridoxine 5'-phosphate oxidase dimerisation C-terminal" evidence="9">
    <location>
        <begin position="175"/>
        <end position="216"/>
    </location>
</feature>
<dbReference type="GO" id="GO:0008615">
    <property type="term" value="P:pyridoxine biosynthetic process"/>
    <property type="evidence" value="ECO:0007669"/>
    <property type="project" value="UniProtKB-UniRule"/>
</dbReference>
<reference evidence="10 11" key="1">
    <citation type="journal article" date="2011" name="J. Bacteriol.">
        <title>Genome sequence of Chthoniobacter flavus Ellin428, an aerobic heterotrophic soil bacterium.</title>
        <authorList>
            <person name="Kant R."/>
            <person name="van Passel M.W."/>
            <person name="Palva A."/>
            <person name="Lucas S."/>
            <person name="Lapidus A."/>
            <person name="Glavina Del Rio T."/>
            <person name="Dalin E."/>
            <person name="Tice H."/>
            <person name="Bruce D."/>
            <person name="Goodwin L."/>
            <person name="Pitluck S."/>
            <person name="Larimer F.W."/>
            <person name="Land M.L."/>
            <person name="Hauser L."/>
            <person name="Sangwan P."/>
            <person name="de Vos W.M."/>
            <person name="Janssen P.H."/>
            <person name="Smidt H."/>
        </authorList>
    </citation>
    <scope>NUCLEOTIDE SEQUENCE [LARGE SCALE GENOMIC DNA]</scope>
    <source>
        <strain evidence="10 11">Ellin428</strain>
    </source>
</reference>
<evidence type="ECO:0000256" key="1">
    <source>
        <dbReference type="ARBA" id="ARBA00007301"/>
    </source>
</evidence>
<proteinExistence type="inferred from homology"/>
<evidence type="ECO:0000256" key="6">
    <source>
        <dbReference type="PIRSR" id="PIRSR000190-1"/>
    </source>
</evidence>
<feature type="binding site" evidence="7">
    <location>
        <position position="198"/>
    </location>
    <ligand>
        <name>FMN</name>
        <dbReference type="ChEBI" id="CHEBI:58210"/>
    </ligand>
</feature>
<gene>
    <name evidence="10" type="ORF">CfE428DRAFT_0554</name>
</gene>
<dbReference type="RefSeq" id="WP_006977881.1">
    <property type="nucleotide sequence ID" value="NZ_ABVL01000001.1"/>
</dbReference>
<comment type="similarity">
    <text evidence="1">Belongs to the pyridoxamine 5'-phosphate oxidase family.</text>
</comment>
<dbReference type="PANTHER" id="PTHR10851">
    <property type="entry name" value="PYRIDOXINE-5-PHOSPHATE OXIDASE"/>
    <property type="match status" value="1"/>
</dbReference>
<evidence type="ECO:0000256" key="3">
    <source>
        <dbReference type="ARBA" id="ARBA00022643"/>
    </source>
</evidence>
<protein>
    <recommendedName>
        <fullName evidence="5">Pyridoxamine 5'-phosphate oxidase</fullName>
        <ecNumber evidence="5">1.4.3.5</ecNumber>
    </recommendedName>
</protein>
<comment type="caution">
    <text evidence="10">The sequence shown here is derived from an EMBL/GenBank/DDBJ whole genome shotgun (WGS) entry which is preliminary data.</text>
</comment>